<protein>
    <submittedName>
        <fullName evidence="11">Glycoside hydrolase family 15 domain-containing protein</fullName>
    </submittedName>
    <submittedName>
        <fullName evidence="12">Phosphorylase kinase alphabeta</fullName>
    </submittedName>
</protein>
<dbReference type="OrthoDB" id="5971574at2759"/>
<evidence type="ECO:0000259" key="9">
    <source>
        <dbReference type="Pfam" id="PF15711"/>
    </source>
</evidence>
<comment type="pathway">
    <text evidence="1">Glycan biosynthesis; glycogen metabolism.</text>
</comment>
<dbReference type="Pfam" id="PF15711">
    <property type="entry name" value="ILEI"/>
    <property type="match status" value="1"/>
</dbReference>
<feature type="domain" description="ILEI/PANDER" evidence="9">
    <location>
        <begin position="1196"/>
        <end position="1284"/>
    </location>
</feature>
<keyword evidence="4" id="KW-0112">Calmodulin-binding</keyword>
<dbReference type="InterPro" id="IPR011613">
    <property type="entry name" value="GH15-like"/>
</dbReference>
<dbReference type="PANTHER" id="PTHR10749">
    <property type="entry name" value="PHOSPHORYLASE B KINASE REGULATORY SUBUNIT"/>
    <property type="match status" value="1"/>
</dbReference>
<evidence type="ECO:0000256" key="5">
    <source>
        <dbReference type="ARBA" id="ARBA00023277"/>
    </source>
</evidence>
<dbReference type="PROSITE" id="PS52031">
    <property type="entry name" value="GG_LECTIN"/>
    <property type="match status" value="1"/>
</dbReference>
<dbReference type="STRING" id="988480.A0A075APG0"/>
<dbReference type="Pfam" id="PF08572">
    <property type="entry name" value="PRP3"/>
    <property type="match status" value="1"/>
</dbReference>
<name>A0A075APG0_ROZAC</name>
<dbReference type="Pfam" id="PF00723">
    <property type="entry name" value="Glyco_hydro_15"/>
    <property type="match status" value="1"/>
</dbReference>
<dbReference type="PANTHER" id="PTHR10749:SF8">
    <property type="entry name" value="PHOSPHORYLASE B KINASE REGULATORY SUBUNIT BETA"/>
    <property type="match status" value="1"/>
</dbReference>
<dbReference type="EMBL" id="KE561199">
    <property type="protein sequence ID" value="EPZ31984.1"/>
    <property type="molecule type" value="Genomic_DNA"/>
</dbReference>
<evidence type="ECO:0000259" key="7">
    <source>
        <dbReference type="Pfam" id="PF00723"/>
    </source>
</evidence>
<evidence type="ECO:0000256" key="1">
    <source>
        <dbReference type="ARBA" id="ARBA00005131"/>
    </source>
</evidence>
<dbReference type="InterPro" id="IPR013881">
    <property type="entry name" value="Pre-mRNA_splic_Prp3_dom"/>
</dbReference>
<feature type="region of interest" description="Disordered" evidence="6">
    <location>
        <begin position="202"/>
        <end position="227"/>
    </location>
</feature>
<dbReference type="GO" id="GO:0016301">
    <property type="term" value="F:kinase activity"/>
    <property type="evidence" value="ECO:0007669"/>
    <property type="project" value="UniProtKB-KW"/>
</dbReference>
<dbReference type="EMBL" id="ML004914">
    <property type="protein sequence ID" value="RKP22012.1"/>
    <property type="molecule type" value="Genomic_DNA"/>
</dbReference>
<keyword evidence="12" id="KW-0808">Transferase</keyword>
<evidence type="ECO:0000313" key="11">
    <source>
        <dbReference type="EMBL" id="EPZ31984.1"/>
    </source>
</evidence>
<keyword evidence="12" id="KW-0418">Kinase</keyword>
<dbReference type="InterPro" id="IPR008734">
    <property type="entry name" value="PHK_A/B_su"/>
</dbReference>
<dbReference type="Proteomes" id="UP000030755">
    <property type="component" value="Unassembled WGS sequence"/>
</dbReference>
<evidence type="ECO:0000259" key="10">
    <source>
        <dbReference type="Pfam" id="PF19292"/>
    </source>
</evidence>
<dbReference type="GO" id="GO:0016787">
    <property type="term" value="F:hydrolase activity"/>
    <property type="evidence" value="ECO:0007669"/>
    <property type="project" value="UniProtKB-KW"/>
</dbReference>
<reference evidence="12" key="3">
    <citation type="submission" date="2018-08" db="EMBL/GenBank/DDBJ databases">
        <title>Leveraging single-cell genomics to expand the Fungal Tree of Life.</title>
        <authorList>
            <consortium name="DOE Joint Genome Institute"/>
            <person name="Ahrendt S.R."/>
            <person name="Quandt C.A."/>
            <person name="Ciobanu D."/>
            <person name="Clum A."/>
            <person name="Salamov A."/>
            <person name="Andreopoulos B."/>
            <person name="Cheng J.-F."/>
            <person name="Woyke T."/>
            <person name="Pelin A."/>
            <person name="Henrissat B."/>
            <person name="Reynolds N."/>
            <person name="Benny G.L."/>
            <person name="Smith M.E."/>
            <person name="James T.Y."/>
            <person name="Grigoriev I.V."/>
        </authorList>
    </citation>
    <scope>NUCLEOTIDE SEQUENCE</scope>
    <source>
        <strain evidence="12">CSF55</strain>
    </source>
</reference>
<dbReference type="GO" id="GO:0005977">
    <property type="term" value="P:glycogen metabolic process"/>
    <property type="evidence" value="ECO:0007669"/>
    <property type="project" value="UniProtKB-UniPathway"/>
</dbReference>
<dbReference type="GO" id="GO:0005964">
    <property type="term" value="C:phosphorylase kinase complex"/>
    <property type="evidence" value="ECO:0007669"/>
    <property type="project" value="TreeGrafter"/>
</dbReference>
<evidence type="ECO:0000313" key="13">
    <source>
        <dbReference type="Proteomes" id="UP000030755"/>
    </source>
</evidence>
<dbReference type="Proteomes" id="UP000281549">
    <property type="component" value="Unassembled WGS sequence"/>
</dbReference>
<keyword evidence="13" id="KW-1185">Reference proteome</keyword>
<reference evidence="14" key="2">
    <citation type="journal article" date="2018" name="Nat. Microbiol.">
        <title>Leveraging single-cell genomics to expand the fungal tree of life.</title>
        <authorList>
            <person name="Ahrendt S.R."/>
            <person name="Quandt C.A."/>
            <person name="Ciobanu D."/>
            <person name="Clum A."/>
            <person name="Salamov A."/>
            <person name="Andreopoulos B."/>
            <person name="Cheng J.F."/>
            <person name="Woyke T."/>
            <person name="Pelin A."/>
            <person name="Henrissat B."/>
            <person name="Reynolds N.K."/>
            <person name="Benny G.L."/>
            <person name="Smith M.E."/>
            <person name="James T.Y."/>
            <person name="Grigoriev I.V."/>
        </authorList>
    </citation>
    <scope>NUCLEOTIDE SEQUENCE [LARGE SCALE GENOMIC DNA]</scope>
    <source>
        <strain evidence="14">CSF55</strain>
    </source>
</reference>
<feature type="domain" description="Phosphorylase b kinase regulatory subunit alpha/beta C-terminal" evidence="10">
    <location>
        <begin position="1324"/>
        <end position="1446"/>
    </location>
</feature>
<evidence type="ECO:0000256" key="6">
    <source>
        <dbReference type="SAM" id="MobiDB-lite"/>
    </source>
</evidence>
<keyword evidence="3" id="KW-0321">Glycogen metabolism</keyword>
<dbReference type="GO" id="GO:0005516">
    <property type="term" value="F:calmodulin binding"/>
    <property type="evidence" value="ECO:0007669"/>
    <property type="project" value="UniProtKB-KW"/>
</dbReference>
<evidence type="ECO:0000259" key="8">
    <source>
        <dbReference type="Pfam" id="PF08572"/>
    </source>
</evidence>
<dbReference type="InterPro" id="IPR008928">
    <property type="entry name" value="6-hairpin_glycosidase_sf"/>
</dbReference>
<accession>A0A075APG0</accession>
<dbReference type="Pfam" id="PF19292">
    <property type="entry name" value="KPBB_C"/>
    <property type="match status" value="1"/>
</dbReference>
<dbReference type="UniPathway" id="UPA00163"/>
<feature type="domain" description="Pre-mRNA-splicing factor 3" evidence="8">
    <location>
        <begin position="23"/>
        <end position="219"/>
    </location>
</feature>
<evidence type="ECO:0000256" key="2">
    <source>
        <dbReference type="ARBA" id="ARBA00007128"/>
    </source>
</evidence>
<comment type="similarity">
    <text evidence="2">Belongs to the phosphorylase b kinase regulatory chain family.</text>
</comment>
<keyword evidence="11" id="KW-0378">Hydrolase</keyword>
<sequence length="1510" mass="173280">MFRPLRGAKRELKIEKPVVDFHNPYFDPTIKTFHSRGHRKLKFSKQGKYVQQADQVRTKLKLAELQKKINDKAKDIGLEKQISISDEVFIVETVPQAEWWDLQFLPSHSYDDLDSSNISYELVGNLVHHPVQVKVHNEDTSERKKLRRQRRAEIHEEKQEKIRLGLLPPEQSKLKLSNMMQVLTKEAVQDPTKVEAMVRAQMEQRKSKHEQQNAQRKLTDEQRREKTLQKLQKDSDKQVLMAVFNLFTFQFSAMSDIDKLDYYYHCINDIILKRQNACTGLIPASTAVNNHGDYRDAWVRDNVYSILAVFGLAIAYKRLDDDSGRAFQLEHSVVKTMRGLLFAMMRQSNKVELFKNTQSPANSLHAKYSTSSGDTVGSCMGSFTVGRNFYLHSYSRTAAGFQIIFTLDEVDFIQNLVYYIERTYRTPDYGIWERGNKMNHGLPELNSSSIGMAVAALQAINGINLFGADGGPNSVVHSLPDEIARNYTTLISCLPREALLSVIGYPAFAVDNPDYQRITREEIEKKLLGRYGCRRFLRDGHQTVLEDKTRLHYDPHELKIFESIECEWPLFFTYLILDAIFLGRKSDVEKYSQMLDKVLVVDKESGRKLVPELYIVSSDDVEAEKREPHSQNRHPNENVPLVWAHELDPLGRYKLINRQKNDVLIQIVLISENESLQAKLATYGVETQTLKDTNPFHVAHPSVLRDSYTALGYNEKLGLTGRPNRPIGSLGTCKVYRFRGKLYFFTPHFMDMEEFYLTMDNNYLVSVFEHELQFIRKNWKSPGRPTTTLRTGKCNDVRVRLGALHEMINTACIESLDFLQEKMSANQIDKLFKPFKIDDVNKRGFLLNHDYGKIKKRTVCLPKSPNGKKIELEENNTNCFELSAPSFKLKDHNFEAPRRTMSPGISKKRRDTLKSSDSRSCLVQLSINTDEILKPFILKDESRLGEALEVLKETEDIYEQMDLLYYIHSCKGIDFECECGNVGVLLEEIYFKASSLNLWSIVRHAASLLEKVVNSLSINLTDLLIQHKHVSIGYGPEEKFVSEPIPPALIKKLIYSSVHDDIREATLIQEILTHLGSFIRAEPKLFEGILRVRTKYIVLALRDDIMRQKNLDEIEASETLMAMSPSDIKTSLGRLLSLKQETIESSKEICNIIKFEDEWFGDVKDVLHLAVQSGGFEDGNFSRFSINKEIKEASERGMILFFIDPYDGSVNHRAAFDTHINDDESSEMIKAIQIANDEEFILISVRDDASGKLGEKAKDLLSTLGSKHIRQLGYRDSWCMITRKSNKNDFFVEAYNKRGEGPTDIISLAIPLKRSITAIAFGPSKGRWFQKRKVEGALNKVPIKFYPKVWSILENCGGITLSNKTLPRDPTVSEKTPEEYNFALQVESFLDGYFDPAERQLAVEALMIISRIQERNPEIVMRENIIDIDKMIKEGIKLLWTVLKQSNSFMKIMPTLNNFPESSEYPEALIKRIFYDLPQQGTESTTSFLTQSILQTMPYRIDSTPGCSTQ</sequence>
<evidence type="ECO:0000313" key="12">
    <source>
        <dbReference type="EMBL" id="RKP22012.1"/>
    </source>
</evidence>
<evidence type="ECO:0000256" key="3">
    <source>
        <dbReference type="ARBA" id="ARBA00022600"/>
    </source>
</evidence>
<evidence type="ECO:0000313" key="14">
    <source>
        <dbReference type="Proteomes" id="UP000281549"/>
    </source>
</evidence>
<keyword evidence="5" id="KW-0119">Carbohydrate metabolism</keyword>
<evidence type="ECO:0000256" key="4">
    <source>
        <dbReference type="ARBA" id="ARBA00022860"/>
    </source>
</evidence>
<feature type="domain" description="GH15-like" evidence="7">
    <location>
        <begin position="259"/>
        <end position="1094"/>
    </location>
</feature>
<dbReference type="InterPro" id="IPR039477">
    <property type="entry name" value="ILEI/PANDER_dom"/>
</dbReference>
<dbReference type="HOGENOM" id="CLU_004177_0_1_1"/>
<reference evidence="11 13" key="1">
    <citation type="journal article" date="2013" name="Curr. Biol.">
        <title>Shared signatures of parasitism and phylogenomics unite Cryptomycota and microsporidia.</title>
        <authorList>
            <person name="James T.Y."/>
            <person name="Pelin A."/>
            <person name="Bonen L."/>
            <person name="Ahrendt S."/>
            <person name="Sain D."/>
            <person name="Corradi N."/>
            <person name="Stajich J.E."/>
        </authorList>
    </citation>
    <scope>NUCLEOTIDE SEQUENCE [LARGE SCALE GENOMIC DNA]</scope>
    <source>
        <strain evidence="11 13">CSF55</strain>
        <strain evidence="11 13">CSF55</strain>
    </source>
</reference>
<proteinExistence type="inferred from homology"/>
<dbReference type="InterPro" id="IPR045583">
    <property type="entry name" value="KPBA/B_C"/>
</dbReference>
<gene>
    <name evidence="11" type="ORF">O9G_004175</name>
    <name evidence="12" type="ORF">ROZALSC1DRAFT_26597</name>
</gene>
<organism evidence="11 13">
    <name type="scientific">Rozella allomycis (strain CSF55)</name>
    <dbReference type="NCBI Taxonomy" id="988480"/>
    <lineage>
        <taxon>Eukaryota</taxon>
        <taxon>Fungi</taxon>
        <taxon>Fungi incertae sedis</taxon>
        <taxon>Cryptomycota</taxon>
        <taxon>Cryptomycota incertae sedis</taxon>
        <taxon>Rozella</taxon>
    </lineage>
</organism>
<dbReference type="SUPFAM" id="SSF48208">
    <property type="entry name" value="Six-hairpin glycosidases"/>
    <property type="match status" value="1"/>
</dbReference>
<dbReference type="OMA" id="NVYSIYC"/>